<evidence type="ECO:0000256" key="6">
    <source>
        <dbReference type="ARBA" id="ARBA00022792"/>
    </source>
</evidence>
<evidence type="ECO:0000256" key="4">
    <source>
        <dbReference type="ARBA" id="ARBA00022660"/>
    </source>
</evidence>
<comment type="caution">
    <text evidence="12">The sequence shown here is derived from an EMBL/GenBank/DDBJ whole genome shotgun (WGS) entry which is preliminary data.</text>
</comment>
<evidence type="ECO:0000256" key="9">
    <source>
        <dbReference type="ARBA" id="ARBA00023128"/>
    </source>
</evidence>
<comment type="subcellular location">
    <subcellularLocation>
        <location evidence="1 11">Mitochondrion inner membrane</location>
        <topology evidence="1 11">Single-pass membrane protein</topology>
    </subcellularLocation>
</comment>
<name>A0AAE8SRU0_9PEZI</name>
<proteinExistence type="inferred from homology"/>
<dbReference type="InterPro" id="IPR004205">
    <property type="entry name" value="Cyt_bc1_su8"/>
</dbReference>
<evidence type="ECO:0000313" key="12">
    <source>
        <dbReference type="EMBL" id="SPN97543.1"/>
    </source>
</evidence>
<dbReference type="GO" id="GO:0006122">
    <property type="term" value="P:mitochondrial electron transport, ubiquinol to cytochrome c"/>
    <property type="evidence" value="ECO:0007669"/>
    <property type="project" value="UniProtKB-UniRule"/>
</dbReference>
<evidence type="ECO:0000256" key="11">
    <source>
        <dbReference type="RuleBase" id="RU368118"/>
    </source>
</evidence>
<dbReference type="EMBL" id="ONZQ02000001">
    <property type="protein sequence ID" value="SPN97543.1"/>
    <property type="molecule type" value="Genomic_DNA"/>
</dbReference>
<reference evidence="12" key="1">
    <citation type="submission" date="2018-03" db="EMBL/GenBank/DDBJ databases">
        <authorList>
            <person name="Guldener U."/>
        </authorList>
    </citation>
    <scope>NUCLEOTIDE SEQUENCE</scope>
</reference>
<dbReference type="Gene3D" id="1.20.5.210">
    <property type="entry name" value="Cytochrome b-c1 complex subunit 8"/>
    <property type="match status" value="1"/>
</dbReference>
<dbReference type="GO" id="GO:0005743">
    <property type="term" value="C:mitochondrial inner membrane"/>
    <property type="evidence" value="ECO:0007669"/>
    <property type="project" value="UniProtKB-SubCell"/>
</dbReference>
<evidence type="ECO:0000256" key="5">
    <source>
        <dbReference type="ARBA" id="ARBA00022692"/>
    </source>
</evidence>
<keyword evidence="5" id="KW-0812">Transmembrane</keyword>
<evidence type="ECO:0000256" key="3">
    <source>
        <dbReference type="ARBA" id="ARBA00022448"/>
    </source>
</evidence>
<comment type="similarity">
    <text evidence="2 11">Belongs to the UQCRQ/QCR8 family.</text>
</comment>
<keyword evidence="9 11" id="KW-0496">Mitochondrion</keyword>
<sequence>MLPTLKLQSGGDAPLGKYNNYMGNWGHFGGQPQKGIITFGLAPNRQNPLAGAAHDAVFNVWRRFYSQVFYISIPVIAGYLVIDWASSRNHYLNSKAGRAEFADSEE</sequence>
<dbReference type="AlphaFoldDB" id="A0AAE8SRU0"/>
<evidence type="ECO:0000256" key="7">
    <source>
        <dbReference type="ARBA" id="ARBA00022982"/>
    </source>
</evidence>
<comment type="subunit">
    <text evidence="11">Component of the ubiquinol-cytochrome c oxidoreductase (cytochrome b-c1 complex, complex III, CIII), a multisubunit enzyme composed of 3 respiratory subunits cytochrome b, cytochrome c1 and Rieske protein, 2 core protein subunits, and additional low-molecular weight protein subunits. The complex exists as an obligatory dimer and forms supercomplexes (SCs) in the inner mitochondrial membrane with cytochrome c oxidase (complex IV, CIV).</text>
</comment>
<comment type="function">
    <text evidence="11">Component of the ubiquinol-cytochrome c oxidoreductase, a multisubunit transmembrane complex that is part of the mitochondrial electron transport chain which drives oxidative phosphorylation. The complex plays an important role in the uptake of multiple carbon sources present in different host niches.</text>
</comment>
<evidence type="ECO:0000256" key="10">
    <source>
        <dbReference type="ARBA" id="ARBA00023136"/>
    </source>
</evidence>
<protein>
    <recommendedName>
        <fullName evidence="11">Cytochrome b-c1 complex subunit 8</fullName>
    </recommendedName>
    <alternativeName>
        <fullName evidence="11">Complex III subunit 8</fullName>
    </alternativeName>
</protein>
<evidence type="ECO:0000256" key="8">
    <source>
        <dbReference type="ARBA" id="ARBA00022989"/>
    </source>
</evidence>
<dbReference type="SUPFAM" id="SSF81508">
    <property type="entry name" value="Ubiquinone-binding protein QP-C of cytochrome bc1 complex (Ubiquinol-cytochrome c reductase)"/>
    <property type="match status" value="1"/>
</dbReference>
<keyword evidence="10" id="KW-0472">Membrane</keyword>
<dbReference type="Pfam" id="PF02939">
    <property type="entry name" value="UcrQ"/>
    <property type="match status" value="1"/>
</dbReference>
<gene>
    <name evidence="12" type="ORF">DNG_01054</name>
</gene>
<keyword evidence="7 11" id="KW-0249">Electron transport</keyword>
<dbReference type="Proteomes" id="UP001187682">
    <property type="component" value="Unassembled WGS sequence"/>
</dbReference>
<keyword evidence="13" id="KW-1185">Reference proteome</keyword>
<accession>A0AAE8SRU0</accession>
<organism evidence="12 13">
    <name type="scientific">Cephalotrichum gorgonifer</name>
    <dbReference type="NCBI Taxonomy" id="2041049"/>
    <lineage>
        <taxon>Eukaryota</taxon>
        <taxon>Fungi</taxon>
        <taxon>Dikarya</taxon>
        <taxon>Ascomycota</taxon>
        <taxon>Pezizomycotina</taxon>
        <taxon>Sordariomycetes</taxon>
        <taxon>Hypocreomycetidae</taxon>
        <taxon>Microascales</taxon>
        <taxon>Microascaceae</taxon>
        <taxon>Cephalotrichum</taxon>
    </lineage>
</organism>
<keyword evidence="8" id="KW-1133">Transmembrane helix</keyword>
<dbReference type="InterPro" id="IPR036642">
    <property type="entry name" value="Cyt_bc1_su8_sf"/>
</dbReference>
<keyword evidence="4 11" id="KW-0679">Respiratory chain</keyword>
<keyword evidence="3 11" id="KW-0813">Transport</keyword>
<dbReference type="GO" id="GO:0045275">
    <property type="term" value="C:respiratory chain complex III"/>
    <property type="evidence" value="ECO:0007669"/>
    <property type="project" value="UniProtKB-UniRule"/>
</dbReference>
<evidence type="ECO:0000313" key="13">
    <source>
        <dbReference type="Proteomes" id="UP001187682"/>
    </source>
</evidence>
<dbReference type="PANTHER" id="PTHR12119:SF2">
    <property type="entry name" value="CYTOCHROME B-C1 COMPLEX SUBUNIT 8"/>
    <property type="match status" value="1"/>
</dbReference>
<evidence type="ECO:0000256" key="1">
    <source>
        <dbReference type="ARBA" id="ARBA00004434"/>
    </source>
</evidence>
<dbReference type="PANTHER" id="PTHR12119">
    <property type="entry name" value="UBIQUINOL-CYTOCHROME C REDUCTASE COMPLEX UBIQUINONE-BINDING PROTEIN QP-C"/>
    <property type="match status" value="1"/>
</dbReference>
<dbReference type="FunFam" id="1.20.5.210:FF:000001">
    <property type="entry name" value="Cytochrome b-c1 complex subunit 8"/>
    <property type="match status" value="1"/>
</dbReference>
<evidence type="ECO:0000256" key="2">
    <source>
        <dbReference type="ARBA" id="ARBA00007668"/>
    </source>
</evidence>
<keyword evidence="6 11" id="KW-0999">Mitochondrion inner membrane</keyword>